<dbReference type="EMBL" id="BAABKN010000009">
    <property type="protein sequence ID" value="GAA4731994.1"/>
    <property type="molecule type" value="Genomic_DNA"/>
</dbReference>
<proteinExistence type="predicted"/>
<dbReference type="RefSeq" id="WP_345526305.1">
    <property type="nucleotide sequence ID" value="NZ_BAABKN010000009.1"/>
</dbReference>
<gene>
    <name evidence="2" type="ORF">GCM10023350_14210</name>
</gene>
<accession>A0ABP8YL89</accession>
<comment type="caution">
    <text evidence="2">The sequence shown here is derived from an EMBL/GenBank/DDBJ whole genome shotgun (WGS) entry which is preliminary data.</text>
</comment>
<dbReference type="Proteomes" id="UP001499882">
    <property type="component" value="Unassembled WGS sequence"/>
</dbReference>
<reference evidence="3" key="1">
    <citation type="journal article" date="2019" name="Int. J. Syst. Evol. Microbiol.">
        <title>The Global Catalogue of Microorganisms (GCM) 10K type strain sequencing project: providing services to taxonomists for standard genome sequencing and annotation.</title>
        <authorList>
            <consortium name="The Broad Institute Genomics Platform"/>
            <consortium name="The Broad Institute Genome Sequencing Center for Infectious Disease"/>
            <person name="Wu L."/>
            <person name="Ma J."/>
        </authorList>
    </citation>
    <scope>NUCLEOTIDE SEQUENCE [LARGE SCALE GENOMIC DNA]</scope>
    <source>
        <strain evidence="3">JCM 18532</strain>
    </source>
</reference>
<evidence type="ECO:0000256" key="1">
    <source>
        <dbReference type="SAM" id="MobiDB-lite"/>
    </source>
</evidence>
<name>A0ABP8YL89_9ACTN</name>
<evidence type="ECO:0000313" key="3">
    <source>
        <dbReference type="Proteomes" id="UP001499882"/>
    </source>
</evidence>
<feature type="compositionally biased region" description="Basic and acidic residues" evidence="1">
    <location>
        <begin position="89"/>
        <end position="99"/>
    </location>
</feature>
<evidence type="ECO:0000313" key="2">
    <source>
        <dbReference type="EMBL" id="GAA4731994.1"/>
    </source>
</evidence>
<feature type="region of interest" description="Disordered" evidence="1">
    <location>
        <begin position="56"/>
        <end position="105"/>
    </location>
</feature>
<protein>
    <submittedName>
        <fullName evidence="2">Uncharacterized protein</fullName>
    </submittedName>
</protein>
<organism evidence="2 3">
    <name type="scientific">Nocardioides endophyticus</name>
    <dbReference type="NCBI Taxonomy" id="1353775"/>
    <lineage>
        <taxon>Bacteria</taxon>
        <taxon>Bacillati</taxon>
        <taxon>Actinomycetota</taxon>
        <taxon>Actinomycetes</taxon>
        <taxon>Propionibacteriales</taxon>
        <taxon>Nocardioidaceae</taxon>
        <taxon>Nocardioides</taxon>
    </lineage>
</organism>
<keyword evidence="3" id="KW-1185">Reference proteome</keyword>
<sequence length="105" mass="12024">MRWVVVILADDDGELLAVGEARIRGTKTARSDRVVAMPEWLTARLRDRAERFGTKGLVFPTPGRWGTASREKERDRRKRHVPPPGAPQRRRDGLGDRSRLPHYGR</sequence>